<evidence type="ECO:0000256" key="2">
    <source>
        <dbReference type="SAM" id="Phobius"/>
    </source>
</evidence>
<organism evidence="3">
    <name type="scientific">marine metagenome</name>
    <dbReference type="NCBI Taxonomy" id="408172"/>
    <lineage>
        <taxon>unclassified sequences</taxon>
        <taxon>metagenomes</taxon>
        <taxon>ecological metagenomes</taxon>
    </lineage>
</organism>
<keyword evidence="2" id="KW-0812">Transmembrane</keyword>
<accession>A0A382NYM5</accession>
<dbReference type="AlphaFoldDB" id="A0A382NYM5"/>
<feature type="compositionally biased region" description="Basic and acidic residues" evidence="1">
    <location>
        <begin position="53"/>
        <end position="67"/>
    </location>
</feature>
<sequence length="67" mass="7594">MTLISPIQRLFLFIMIAGPMVFGGCSYIPWIGDNEDDLAFEEDFPFNDNQDNMGDREKKSAASDEDD</sequence>
<evidence type="ECO:0000313" key="3">
    <source>
        <dbReference type="EMBL" id="SVC64812.1"/>
    </source>
</evidence>
<feature type="non-terminal residue" evidence="3">
    <location>
        <position position="67"/>
    </location>
</feature>
<reference evidence="3" key="1">
    <citation type="submission" date="2018-05" db="EMBL/GenBank/DDBJ databases">
        <authorList>
            <person name="Lanie J.A."/>
            <person name="Ng W.-L."/>
            <person name="Kazmierczak K.M."/>
            <person name="Andrzejewski T.M."/>
            <person name="Davidsen T.M."/>
            <person name="Wayne K.J."/>
            <person name="Tettelin H."/>
            <person name="Glass J.I."/>
            <person name="Rusch D."/>
            <person name="Podicherti R."/>
            <person name="Tsui H.-C.T."/>
            <person name="Winkler M.E."/>
        </authorList>
    </citation>
    <scope>NUCLEOTIDE SEQUENCE</scope>
</reference>
<feature type="region of interest" description="Disordered" evidence="1">
    <location>
        <begin position="41"/>
        <end position="67"/>
    </location>
</feature>
<protein>
    <submittedName>
        <fullName evidence="3">Uncharacterized protein</fullName>
    </submittedName>
</protein>
<keyword evidence="2" id="KW-1133">Transmembrane helix</keyword>
<name>A0A382NYM5_9ZZZZ</name>
<keyword evidence="2" id="KW-0472">Membrane</keyword>
<dbReference type="EMBL" id="UINC01102866">
    <property type="protein sequence ID" value="SVC64812.1"/>
    <property type="molecule type" value="Genomic_DNA"/>
</dbReference>
<proteinExistence type="predicted"/>
<gene>
    <name evidence="3" type="ORF">METZ01_LOCUS317666</name>
</gene>
<feature type="transmembrane region" description="Helical" evidence="2">
    <location>
        <begin position="12"/>
        <end position="32"/>
    </location>
</feature>
<evidence type="ECO:0000256" key="1">
    <source>
        <dbReference type="SAM" id="MobiDB-lite"/>
    </source>
</evidence>